<dbReference type="RefSeq" id="WP_168675904.1">
    <property type="nucleotide sequence ID" value="NZ_BPKV01000001.1"/>
</dbReference>
<dbReference type="InterPro" id="IPR045864">
    <property type="entry name" value="aa-tRNA-synth_II/BPL/LPL"/>
</dbReference>
<dbReference type="Pfam" id="PF03099">
    <property type="entry name" value="BPL_LplA_LipB"/>
    <property type="match status" value="1"/>
</dbReference>
<dbReference type="InterPro" id="IPR004408">
    <property type="entry name" value="Biotin_CoA_COase_ligase"/>
</dbReference>
<dbReference type="InterPro" id="IPR036388">
    <property type="entry name" value="WH-like_DNA-bd_sf"/>
</dbReference>
<organism evidence="5 6">
    <name type="scientific">Leuconostoc holzapfelii</name>
    <dbReference type="NCBI Taxonomy" id="434464"/>
    <lineage>
        <taxon>Bacteria</taxon>
        <taxon>Bacillati</taxon>
        <taxon>Bacillota</taxon>
        <taxon>Bacilli</taxon>
        <taxon>Lactobacillales</taxon>
        <taxon>Lactobacillaceae</taxon>
        <taxon>Leuconostoc</taxon>
    </lineage>
</organism>
<dbReference type="EC" id="6.3.4.15" evidence="3"/>
<dbReference type="PANTHER" id="PTHR12835">
    <property type="entry name" value="BIOTIN PROTEIN LIGASE"/>
    <property type="match status" value="1"/>
</dbReference>
<dbReference type="InterPro" id="IPR036390">
    <property type="entry name" value="WH_DNA-bd_sf"/>
</dbReference>
<dbReference type="Proteomes" id="UP000590460">
    <property type="component" value="Unassembled WGS sequence"/>
</dbReference>
<name>A0A846ZEB7_9LACO</name>
<dbReference type="PROSITE" id="PS51733">
    <property type="entry name" value="BPL_LPL_CATALYTIC"/>
    <property type="match status" value="1"/>
</dbReference>
<dbReference type="InterPro" id="IPR004143">
    <property type="entry name" value="BPL_LPL_catalytic"/>
</dbReference>
<protein>
    <recommendedName>
        <fullName evidence="3">biotin--[biotin carboxyl-carrier protein] ligase</fullName>
        <ecNumber evidence="3">6.3.4.15</ecNumber>
    </recommendedName>
</protein>
<evidence type="ECO:0000256" key="3">
    <source>
        <dbReference type="ARBA" id="ARBA00024227"/>
    </source>
</evidence>
<evidence type="ECO:0000313" key="5">
    <source>
        <dbReference type="EMBL" id="NKZ17869.1"/>
    </source>
</evidence>
<dbReference type="Pfam" id="PF02237">
    <property type="entry name" value="BPL_C"/>
    <property type="match status" value="1"/>
</dbReference>
<dbReference type="SUPFAM" id="SSF46785">
    <property type="entry name" value="Winged helix' DNA-binding domain"/>
    <property type="match status" value="1"/>
</dbReference>
<dbReference type="GO" id="GO:0004077">
    <property type="term" value="F:biotin--[biotin carboxyl-carrier protein] ligase activity"/>
    <property type="evidence" value="ECO:0007669"/>
    <property type="project" value="UniProtKB-EC"/>
</dbReference>
<dbReference type="GO" id="GO:0005737">
    <property type="term" value="C:cytoplasm"/>
    <property type="evidence" value="ECO:0007669"/>
    <property type="project" value="TreeGrafter"/>
</dbReference>
<dbReference type="GO" id="GO:0009249">
    <property type="term" value="P:protein lipoylation"/>
    <property type="evidence" value="ECO:0007669"/>
    <property type="project" value="UniProtKB-ARBA"/>
</dbReference>
<dbReference type="Gene3D" id="1.10.10.10">
    <property type="entry name" value="Winged helix-like DNA-binding domain superfamily/Winged helix DNA-binding domain"/>
    <property type="match status" value="1"/>
</dbReference>
<evidence type="ECO:0000259" key="4">
    <source>
        <dbReference type="PROSITE" id="PS51733"/>
    </source>
</evidence>
<dbReference type="Gene3D" id="3.30.930.10">
    <property type="entry name" value="Bira Bifunctional Protein, Domain 2"/>
    <property type="match status" value="1"/>
</dbReference>
<gene>
    <name evidence="5" type="ORF">HF966_01490</name>
</gene>
<dbReference type="SUPFAM" id="SSF55681">
    <property type="entry name" value="Class II aaRS and biotin synthetases"/>
    <property type="match status" value="1"/>
</dbReference>
<evidence type="ECO:0000256" key="1">
    <source>
        <dbReference type="ARBA" id="ARBA00022598"/>
    </source>
</evidence>
<dbReference type="NCBIfam" id="TIGR00121">
    <property type="entry name" value="birA_ligase"/>
    <property type="match status" value="1"/>
</dbReference>
<dbReference type="InterPro" id="IPR003142">
    <property type="entry name" value="BPL_C"/>
</dbReference>
<dbReference type="InterPro" id="IPR013196">
    <property type="entry name" value="HTH_11"/>
</dbReference>
<keyword evidence="1 5" id="KW-0436">Ligase</keyword>
<evidence type="ECO:0000313" key="6">
    <source>
        <dbReference type="Proteomes" id="UP000590460"/>
    </source>
</evidence>
<feature type="domain" description="BPL/LPL catalytic" evidence="4">
    <location>
        <begin position="65"/>
        <end position="254"/>
    </location>
</feature>
<dbReference type="GO" id="GO:0016740">
    <property type="term" value="F:transferase activity"/>
    <property type="evidence" value="ECO:0007669"/>
    <property type="project" value="UniProtKB-ARBA"/>
</dbReference>
<sequence>MKTAEKLLNIFVTHAEEWVSGESIANDLDISRAAVWKGINKLTLSGFTIESQRGLGYRYIPSEKMTGTEIQHLLPFPVAVRVFDSLDSTNRYAKLALIAEDLTAPLVVISNIQTHGVGHLGQSFFSPSQTGLYLSIALPLTIKDTVQPNLLALSTAVSVAKSVQTLFGETLQFQWINNLYLNQKKVGGILTEAISTFETQTYSGLVVGIGLNLTPSHAEHPQHMGAITQTLSLSRNKIAAQIIADFFDMYRHYATGQYLPDYRRKLIGVGQPITINTNNAALTGTLVSVTDQGYLQLQTDDTCVTLTHGDMR</sequence>
<dbReference type="PANTHER" id="PTHR12835:SF5">
    <property type="entry name" value="BIOTIN--PROTEIN LIGASE"/>
    <property type="match status" value="1"/>
</dbReference>
<evidence type="ECO:0000256" key="2">
    <source>
        <dbReference type="ARBA" id="ARBA00023267"/>
    </source>
</evidence>
<proteinExistence type="predicted"/>
<dbReference type="Pfam" id="PF08279">
    <property type="entry name" value="HTH_11"/>
    <property type="match status" value="1"/>
</dbReference>
<reference evidence="5 6" key="1">
    <citation type="submission" date="2020-04" db="EMBL/GenBank/DDBJ databases">
        <title>MicrobeNet Type strains.</title>
        <authorList>
            <person name="Nicholson A.C."/>
        </authorList>
    </citation>
    <scope>NUCLEOTIDE SEQUENCE [LARGE SCALE GENOMIC DNA]</scope>
    <source>
        <strain evidence="5 6">CCUG 54536</strain>
    </source>
</reference>
<accession>A0A846ZEB7</accession>
<keyword evidence="2" id="KW-0092">Biotin</keyword>
<comment type="caution">
    <text evidence="5">The sequence shown here is derived from an EMBL/GenBank/DDBJ whole genome shotgun (WGS) entry which is preliminary data.</text>
</comment>
<dbReference type="AlphaFoldDB" id="A0A846ZEB7"/>
<dbReference type="EMBL" id="JAAXPO010000002">
    <property type="protein sequence ID" value="NKZ17869.1"/>
    <property type="molecule type" value="Genomic_DNA"/>
</dbReference>